<protein>
    <submittedName>
        <fullName evidence="1">Uncharacterized protein</fullName>
    </submittedName>
</protein>
<proteinExistence type="predicted"/>
<evidence type="ECO:0000313" key="2">
    <source>
        <dbReference type="Proteomes" id="UP000708148"/>
    </source>
</evidence>
<dbReference type="Proteomes" id="UP000708148">
    <property type="component" value="Unassembled WGS sequence"/>
</dbReference>
<keyword evidence="2" id="KW-1185">Reference proteome</keyword>
<comment type="caution">
    <text evidence="1">The sequence shown here is derived from an EMBL/GenBank/DDBJ whole genome shotgun (WGS) entry which is preliminary data.</text>
</comment>
<organism evidence="1 2">
    <name type="scientific">Ostreobium quekettii</name>
    <dbReference type="NCBI Taxonomy" id="121088"/>
    <lineage>
        <taxon>Eukaryota</taxon>
        <taxon>Viridiplantae</taxon>
        <taxon>Chlorophyta</taxon>
        <taxon>core chlorophytes</taxon>
        <taxon>Ulvophyceae</taxon>
        <taxon>TCBD clade</taxon>
        <taxon>Bryopsidales</taxon>
        <taxon>Ostreobineae</taxon>
        <taxon>Ostreobiaceae</taxon>
        <taxon>Ostreobium</taxon>
    </lineage>
</organism>
<evidence type="ECO:0000313" key="1">
    <source>
        <dbReference type="EMBL" id="CAD7698811.1"/>
    </source>
</evidence>
<dbReference type="EMBL" id="CAJHUC010000887">
    <property type="protein sequence ID" value="CAD7698811.1"/>
    <property type="molecule type" value="Genomic_DNA"/>
</dbReference>
<dbReference type="AlphaFoldDB" id="A0A8S1IV60"/>
<name>A0A8S1IV60_9CHLO</name>
<sequence length="142" mass="15556">MDHGWAPHRRSANERALMELVHLQLQHLGETIWYQGSGSCGGPAAHPVQWAFTVHTAQCAFVLLSGQCPQPAEKVQPAANVGSNCSPNPTERRGRRGILVVIDEGAPSCTGNAIVFVQIWGLWRCSCRMFVYVFVPRTDAST</sequence>
<gene>
    <name evidence="1" type="ORF">OSTQU699_LOCUS4170</name>
</gene>
<accession>A0A8S1IV60</accession>
<reference evidence="1" key="1">
    <citation type="submission" date="2020-12" db="EMBL/GenBank/DDBJ databases">
        <authorList>
            <person name="Iha C."/>
        </authorList>
    </citation>
    <scope>NUCLEOTIDE SEQUENCE</scope>
</reference>